<dbReference type="HOGENOM" id="CLU_3076113_0_0_3"/>
<dbReference type="AlphaFoldDB" id="K9ZJI2"/>
<protein>
    <submittedName>
        <fullName evidence="1">Uncharacterized protein</fullName>
    </submittedName>
</protein>
<evidence type="ECO:0000313" key="2">
    <source>
        <dbReference type="Proteomes" id="UP000010474"/>
    </source>
</evidence>
<dbReference type="PATRIC" id="fig|272123.3.peg.4373"/>
<dbReference type="EMBL" id="CP003659">
    <property type="protein sequence ID" value="AFZ59398.1"/>
    <property type="molecule type" value="Genomic_DNA"/>
</dbReference>
<proteinExistence type="predicted"/>
<evidence type="ECO:0000313" key="1">
    <source>
        <dbReference type="EMBL" id="AFZ59398.1"/>
    </source>
</evidence>
<dbReference type="Proteomes" id="UP000010474">
    <property type="component" value="Chromosome"/>
</dbReference>
<organism evidence="1 2">
    <name type="scientific">Anabaena cylindrica (strain ATCC 27899 / PCC 7122)</name>
    <dbReference type="NCBI Taxonomy" id="272123"/>
    <lineage>
        <taxon>Bacteria</taxon>
        <taxon>Bacillati</taxon>
        <taxon>Cyanobacteriota</taxon>
        <taxon>Cyanophyceae</taxon>
        <taxon>Nostocales</taxon>
        <taxon>Nostocaceae</taxon>
        <taxon>Anabaena</taxon>
    </lineage>
</organism>
<sequence>MIDVQVTVLNLKRIAPLVDWIDEMKPNKSRFLPLNPATSDSIWFTTAERGRN</sequence>
<gene>
    <name evidence="1" type="ordered locus">Anacy_4028</name>
</gene>
<reference evidence="2" key="1">
    <citation type="journal article" date="2013" name="Proc. Natl. Acad. Sci. U.S.A.">
        <title>Improving the coverage of the cyanobacterial phylum using diversity-driven genome sequencing.</title>
        <authorList>
            <person name="Shih P.M."/>
            <person name="Wu D."/>
            <person name="Latifi A."/>
            <person name="Axen S.D."/>
            <person name="Fewer D.P."/>
            <person name="Talla E."/>
            <person name="Calteau A."/>
            <person name="Cai F."/>
            <person name="Tandeau de Marsac N."/>
            <person name="Rippka R."/>
            <person name="Herdman M."/>
            <person name="Sivonen K."/>
            <person name="Coursin T."/>
            <person name="Laurent T."/>
            <person name="Goodwin L."/>
            <person name="Nolan M."/>
            <person name="Davenport K.W."/>
            <person name="Han C.S."/>
            <person name="Rubin E.M."/>
            <person name="Eisen J.A."/>
            <person name="Woyke T."/>
            <person name="Gugger M."/>
            <person name="Kerfeld C.A."/>
        </authorList>
    </citation>
    <scope>NUCLEOTIDE SEQUENCE [LARGE SCALE GENOMIC DNA]</scope>
    <source>
        <strain evidence="2">ATCC 27899 / PCC 7122</strain>
    </source>
</reference>
<dbReference type="STRING" id="272123.Anacy_4028"/>
<keyword evidence="2" id="KW-1185">Reference proteome</keyword>
<accession>K9ZJI2</accession>
<name>K9ZJI2_ANACC</name>
<dbReference type="KEGG" id="acy:Anacy_4028"/>